<dbReference type="GO" id="GO:0006281">
    <property type="term" value="P:DNA repair"/>
    <property type="evidence" value="ECO:0007669"/>
    <property type="project" value="UniProtKB-KW"/>
</dbReference>
<dbReference type="Pfam" id="PF20209">
    <property type="entry name" value="DUF6570"/>
    <property type="match status" value="1"/>
</dbReference>
<reference evidence="6" key="1">
    <citation type="submission" date="2022-07" db="EMBL/GenBank/DDBJ databases">
        <title>Genome Sequence of Agrocybe chaxingu.</title>
        <authorList>
            <person name="Buettner E."/>
        </authorList>
    </citation>
    <scope>NUCLEOTIDE SEQUENCE</scope>
    <source>
        <strain evidence="6">MP-N11</strain>
    </source>
</reference>
<feature type="domain" description="DNA helicase Pif1-like DEAD-box helicase" evidence="3">
    <location>
        <begin position="1143"/>
        <end position="1367"/>
    </location>
</feature>
<evidence type="ECO:0000259" key="3">
    <source>
        <dbReference type="Pfam" id="PF05970"/>
    </source>
</evidence>
<dbReference type="OrthoDB" id="432234at2759"/>
<proteinExistence type="inferred from homology"/>
<dbReference type="GO" id="GO:0016787">
    <property type="term" value="F:hydrolase activity"/>
    <property type="evidence" value="ECO:0007669"/>
    <property type="project" value="UniProtKB-KW"/>
</dbReference>
<evidence type="ECO:0000256" key="2">
    <source>
        <dbReference type="SAM" id="MobiDB-lite"/>
    </source>
</evidence>
<keyword evidence="1" id="KW-0227">DNA damage</keyword>
<keyword evidence="1" id="KW-0233">DNA recombination</keyword>
<evidence type="ECO:0000313" key="7">
    <source>
        <dbReference type="Proteomes" id="UP001148786"/>
    </source>
</evidence>
<comment type="catalytic activity">
    <reaction evidence="1">
        <text>ATP + H2O = ADP + phosphate + H(+)</text>
        <dbReference type="Rhea" id="RHEA:13065"/>
        <dbReference type="ChEBI" id="CHEBI:15377"/>
        <dbReference type="ChEBI" id="CHEBI:15378"/>
        <dbReference type="ChEBI" id="CHEBI:30616"/>
        <dbReference type="ChEBI" id="CHEBI:43474"/>
        <dbReference type="ChEBI" id="CHEBI:456216"/>
        <dbReference type="EC" id="5.6.2.3"/>
    </reaction>
</comment>
<dbReference type="InterPro" id="IPR027417">
    <property type="entry name" value="P-loop_NTPase"/>
</dbReference>
<comment type="cofactor">
    <cofactor evidence="1">
        <name>Mg(2+)</name>
        <dbReference type="ChEBI" id="CHEBI:18420"/>
    </cofactor>
</comment>
<dbReference type="GO" id="GO:0000723">
    <property type="term" value="P:telomere maintenance"/>
    <property type="evidence" value="ECO:0007669"/>
    <property type="project" value="InterPro"/>
</dbReference>
<keyword evidence="7" id="KW-1185">Reference proteome</keyword>
<dbReference type="GO" id="GO:0043139">
    <property type="term" value="F:5'-3' DNA helicase activity"/>
    <property type="evidence" value="ECO:0007669"/>
    <property type="project" value="UniProtKB-EC"/>
</dbReference>
<dbReference type="InterPro" id="IPR051055">
    <property type="entry name" value="PIF1_helicase"/>
</dbReference>
<evidence type="ECO:0000256" key="1">
    <source>
        <dbReference type="RuleBase" id="RU363044"/>
    </source>
</evidence>
<dbReference type="InterPro" id="IPR025476">
    <property type="entry name" value="Helitron_helicase-like"/>
</dbReference>
<dbReference type="SUPFAM" id="SSF52540">
    <property type="entry name" value="P-loop containing nucleoside triphosphate hydrolases"/>
    <property type="match status" value="2"/>
</dbReference>
<dbReference type="Proteomes" id="UP001148786">
    <property type="component" value="Unassembled WGS sequence"/>
</dbReference>
<dbReference type="GO" id="GO:0006310">
    <property type="term" value="P:DNA recombination"/>
    <property type="evidence" value="ECO:0007669"/>
    <property type="project" value="UniProtKB-KW"/>
</dbReference>
<dbReference type="Pfam" id="PF14214">
    <property type="entry name" value="Helitron_like_N"/>
    <property type="match status" value="1"/>
</dbReference>
<keyword evidence="1" id="KW-0067">ATP-binding</keyword>
<comment type="similarity">
    <text evidence="1">Belongs to the helicase family.</text>
</comment>
<keyword evidence="1" id="KW-0347">Helicase</keyword>
<dbReference type="InterPro" id="IPR010285">
    <property type="entry name" value="DNA_helicase_pif1-like_DEAD"/>
</dbReference>
<comment type="caution">
    <text evidence="6">The sequence shown here is derived from an EMBL/GenBank/DDBJ whole genome shotgun (WGS) entry which is preliminary data.</text>
</comment>
<dbReference type="EMBL" id="JANKHO010000827">
    <property type="protein sequence ID" value="KAJ3505917.1"/>
    <property type="molecule type" value="Genomic_DNA"/>
</dbReference>
<feature type="domain" description="Helitron helicase-like" evidence="4">
    <location>
        <begin position="522"/>
        <end position="656"/>
    </location>
</feature>
<name>A0A9W8MVQ0_9AGAR</name>
<keyword evidence="1" id="KW-0378">Hydrolase</keyword>
<protein>
    <recommendedName>
        <fullName evidence="1">ATP-dependent DNA helicase</fullName>
        <ecNumber evidence="1">5.6.2.3</ecNumber>
    </recommendedName>
</protein>
<accession>A0A9W8MVQ0</accession>
<dbReference type="EC" id="5.6.2.3" evidence="1"/>
<dbReference type="InterPro" id="IPR046700">
    <property type="entry name" value="DUF6570"/>
</dbReference>
<gene>
    <name evidence="6" type="ORF">NLJ89_g7163</name>
</gene>
<evidence type="ECO:0000259" key="5">
    <source>
        <dbReference type="Pfam" id="PF20209"/>
    </source>
</evidence>
<dbReference type="PANTHER" id="PTHR47642">
    <property type="entry name" value="ATP-DEPENDENT DNA HELICASE"/>
    <property type="match status" value="1"/>
</dbReference>
<feature type="domain" description="DUF6570" evidence="5">
    <location>
        <begin position="277"/>
        <end position="400"/>
    </location>
</feature>
<evidence type="ECO:0000259" key="4">
    <source>
        <dbReference type="Pfam" id="PF14214"/>
    </source>
</evidence>
<dbReference type="PANTHER" id="PTHR47642:SF5">
    <property type="entry name" value="ATP-DEPENDENT DNA HELICASE"/>
    <property type="match status" value="1"/>
</dbReference>
<keyword evidence="1" id="KW-0547">Nucleotide-binding</keyword>
<dbReference type="Pfam" id="PF05970">
    <property type="entry name" value="PIF1"/>
    <property type="match status" value="1"/>
</dbReference>
<sequence length="1450" mass="163390">MNALSEIKSMLENGLAPYAQTARDLWNLPHTNGISVNGCADFALWRITNDKLINELVSSFAYLLINPRDALCVKHSTQYLSTSLNIQTLSNVVAAVELPSGSSTDLYRTCQTCRAKGMERISRKRAQAAAQGMHWCTFGAHQVTIAECTAPDGTLHATCQQCLTRSRQRYAQTVREDHHSAENDFELAANDDAAEGVEAIPVDDFDAVFGDGSDLMDIDLPEDSAVSDRELQLLKNLDEKVAEITYQSCDFCLEDGFNLKVVDGKCLSCRNDKGDPVQKWSAQNNIQPALNVPPCLQGLTDMEDMLIARVKSYMQVRWTRGRQLAYQDHIVNFRQDTSAIATKLPRLPEDTDIVIIRKEDVDLSRHVDFTVRRDKVVAALQYKIDHDPHYADLVIDEEAVAQLPENGSVAHRLPTCREGRQNETETSMPAGPDSAAGDQGVEEGINEQVVGGVIDLGTHQRAEVDHLREAANNVVRGARYEHTIINAPDMDHAPLSEATPGYMIMAFPTLFPDGKDIQTLLAEGDQQLVSKMVRYGANLWGTRAFWLSRRHELLDMIRVKNSPHLFFTLSAADLQWPDLHKHMPNSDVDANGDLNPRAARQRRRTALTQNPHIAAAYLDQRLQVYFKHFLTPLLGIKDFWYRYEWQERGSGHIHGFLWMKDAPKVDEINFDLLKHPGCVIPPDQEEKMRQFTAFWDRIISTWNPFPHHDENQPLLGENPCSKDRASAQYTKQELADLLNWVERHTKCMPGYCQVKRKVTGQSEPQTFCRFDYPMALRHEAGIGLDSKFRVRFEPRRNDRLLNTHNVAMILGWKANVDVKPVLSKDAAINYIAKYASKSEKQAPAFPELLSKVTTAMDGSATAQSACQKMLNKMLGERTYSAQETAHLLLGIPLVRASASFQTLYIGPEGGMRELGEEDINENALEGAGAEGERRVTSDSWIQRYMKRAAELESLSLHEICSKYIWKKGEWKKRRESTKVIVRTYPRFSPNPEDPRYDDYCRTKVILHHPFRSVDTFVSEDQSWIEVYAQCRAAGHVHMADTLRCWEDENREVDKEEEDEEIMNPDVAEMDEADWQAWARLHPNQDIPLYGADDLGRRPIDDGWDLEASRQQWNNVEAMATWIDEKKREGHQQDNAQQIDINTLENEQRVIYDEYVNAYREILAGNDCPQQLFNIDGTAGCGKTYLIGAICQELRCLARENDRPNPVRVLAPSGVAALNIHGQTIHSALSLPITGFSPLTGSRLASMQVLWNGVHFVIIDEKSMLGLRSLAQIDSRCRQIFPQHANIPFGNLNVALVGDFAQLPPVGDTPLFGEPSSANSDNGTLSRDGSTLYRKFTTSFRLRIVHRQGGESPEQVRFRDLLTHASRGGLSVDEWKLLTTRLDKNLDAATRSLFDDAPCLYATRNDVHELNLSELQALNQPCARIMAKHDGGPDAIKAAADEAGGLEPHKD</sequence>
<evidence type="ECO:0000313" key="6">
    <source>
        <dbReference type="EMBL" id="KAJ3505917.1"/>
    </source>
</evidence>
<dbReference type="GO" id="GO:0005524">
    <property type="term" value="F:ATP binding"/>
    <property type="evidence" value="ECO:0007669"/>
    <property type="project" value="UniProtKB-KW"/>
</dbReference>
<dbReference type="Gene3D" id="3.40.50.300">
    <property type="entry name" value="P-loop containing nucleotide triphosphate hydrolases"/>
    <property type="match status" value="1"/>
</dbReference>
<feature type="region of interest" description="Disordered" evidence="2">
    <location>
        <begin position="419"/>
        <end position="439"/>
    </location>
</feature>
<keyword evidence="1" id="KW-0234">DNA repair</keyword>
<organism evidence="6 7">
    <name type="scientific">Agrocybe chaxingu</name>
    <dbReference type="NCBI Taxonomy" id="84603"/>
    <lineage>
        <taxon>Eukaryota</taxon>
        <taxon>Fungi</taxon>
        <taxon>Dikarya</taxon>
        <taxon>Basidiomycota</taxon>
        <taxon>Agaricomycotina</taxon>
        <taxon>Agaricomycetes</taxon>
        <taxon>Agaricomycetidae</taxon>
        <taxon>Agaricales</taxon>
        <taxon>Agaricineae</taxon>
        <taxon>Strophariaceae</taxon>
        <taxon>Agrocybe</taxon>
    </lineage>
</organism>